<accession>A0A916ZCK9</accession>
<dbReference type="EC" id="2.7.7.65" evidence="1"/>
<dbReference type="SUPFAM" id="SSF55073">
    <property type="entry name" value="Nucleotide cyclase"/>
    <property type="match status" value="1"/>
</dbReference>
<dbReference type="PANTHER" id="PTHR45138:SF9">
    <property type="entry name" value="DIGUANYLATE CYCLASE DGCM-RELATED"/>
    <property type="match status" value="1"/>
</dbReference>
<evidence type="ECO:0000313" key="6">
    <source>
        <dbReference type="Proteomes" id="UP000644699"/>
    </source>
</evidence>
<dbReference type="FunFam" id="3.30.70.270:FF:000001">
    <property type="entry name" value="Diguanylate cyclase domain protein"/>
    <property type="match status" value="1"/>
</dbReference>
<dbReference type="EMBL" id="BMIQ01000001">
    <property type="protein sequence ID" value="GGD86771.1"/>
    <property type="molecule type" value="Genomic_DNA"/>
</dbReference>
<evidence type="ECO:0000259" key="4">
    <source>
        <dbReference type="PROSITE" id="PS50887"/>
    </source>
</evidence>
<name>A0A916ZCK9_9HYPH</name>
<evidence type="ECO:0000256" key="1">
    <source>
        <dbReference type="ARBA" id="ARBA00012528"/>
    </source>
</evidence>
<reference evidence="5" key="1">
    <citation type="journal article" date="2014" name="Int. J. Syst. Evol. Microbiol.">
        <title>Complete genome sequence of Corynebacterium casei LMG S-19264T (=DSM 44701T), isolated from a smear-ripened cheese.</title>
        <authorList>
            <consortium name="US DOE Joint Genome Institute (JGI-PGF)"/>
            <person name="Walter F."/>
            <person name="Albersmeier A."/>
            <person name="Kalinowski J."/>
            <person name="Ruckert C."/>
        </authorList>
    </citation>
    <scope>NUCLEOTIDE SEQUENCE</scope>
    <source>
        <strain evidence="5">CGMCC 1.15367</strain>
    </source>
</reference>
<dbReference type="CDD" id="cd01949">
    <property type="entry name" value="GGDEF"/>
    <property type="match status" value="1"/>
</dbReference>
<evidence type="ECO:0000256" key="2">
    <source>
        <dbReference type="ARBA" id="ARBA00034247"/>
    </source>
</evidence>
<comment type="caution">
    <text evidence="5">The sequence shown here is derived from an EMBL/GenBank/DDBJ whole genome shotgun (WGS) entry which is preliminary data.</text>
</comment>
<dbReference type="InterPro" id="IPR043128">
    <property type="entry name" value="Rev_trsase/Diguanyl_cyclase"/>
</dbReference>
<dbReference type="NCBIfam" id="TIGR00254">
    <property type="entry name" value="GGDEF"/>
    <property type="match status" value="1"/>
</dbReference>
<dbReference type="RefSeq" id="WP_188906349.1">
    <property type="nucleotide sequence ID" value="NZ_BMIQ01000001.1"/>
</dbReference>
<dbReference type="Pfam" id="PF00990">
    <property type="entry name" value="GGDEF"/>
    <property type="match status" value="1"/>
</dbReference>
<keyword evidence="3" id="KW-0472">Membrane</keyword>
<dbReference type="InterPro" id="IPR000160">
    <property type="entry name" value="GGDEF_dom"/>
</dbReference>
<dbReference type="AlphaFoldDB" id="A0A916ZCK9"/>
<evidence type="ECO:0000313" key="5">
    <source>
        <dbReference type="EMBL" id="GGD86771.1"/>
    </source>
</evidence>
<dbReference type="Gene3D" id="3.30.70.270">
    <property type="match status" value="1"/>
</dbReference>
<reference evidence="5" key="2">
    <citation type="submission" date="2020-09" db="EMBL/GenBank/DDBJ databases">
        <authorList>
            <person name="Sun Q."/>
            <person name="Zhou Y."/>
        </authorList>
    </citation>
    <scope>NUCLEOTIDE SEQUENCE</scope>
    <source>
        <strain evidence="5">CGMCC 1.15367</strain>
    </source>
</reference>
<dbReference type="PANTHER" id="PTHR45138">
    <property type="entry name" value="REGULATORY COMPONENTS OF SENSORY TRANSDUCTION SYSTEM"/>
    <property type="match status" value="1"/>
</dbReference>
<dbReference type="InterPro" id="IPR050469">
    <property type="entry name" value="Diguanylate_Cyclase"/>
</dbReference>
<keyword evidence="3" id="KW-0812">Transmembrane</keyword>
<dbReference type="GO" id="GO:0005886">
    <property type="term" value="C:plasma membrane"/>
    <property type="evidence" value="ECO:0007669"/>
    <property type="project" value="TreeGrafter"/>
</dbReference>
<keyword evidence="3" id="KW-1133">Transmembrane helix</keyword>
<dbReference type="GO" id="GO:0043709">
    <property type="term" value="P:cell adhesion involved in single-species biofilm formation"/>
    <property type="evidence" value="ECO:0007669"/>
    <property type="project" value="TreeGrafter"/>
</dbReference>
<feature type="transmembrane region" description="Helical" evidence="3">
    <location>
        <begin position="53"/>
        <end position="78"/>
    </location>
</feature>
<dbReference type="GO" id="GO:1902201">
    <property type="term" value="P:negative regulation of bacterial-type flagellum-dependent cell motility"/>
    <property type="evidence" value="ECO:0007669"/>
    <property type="project" value="TreeGrafter"/>
</dbReference>
<gene>
    <name evidence="5" type="ORF">GCM10011390_01730</name>
</gene>
<proteinExistence type="predicted"/>
<evidence type="ECO:0000256" key="3">
    <source>
        <dbReference type="SAM" id="Phobius"/>
    </source>
</evidence>
<organism evidence="5 6">
    <name type="scientific">Aureimonas endophytica</name>
    <dbReference type="NCBI Taxonomy" id="2027858"/>
    <lineage>
        <taxon>Bacteria</taxon>
        <taxon>Pseudomonadati</taxon>
        <taxon>Pseudomonadota</taxon>
        <taxon>Alphaproteobacteria</taxon>
        <taxon>Hyphomicrobiales</taxon>
        <taxon>Aurantimonadaceae</taxon>
        <taxon>Aureimonas</taxon>
    </lineage>
</organism>
<dbReference type="SMART" id="SM00267">
    <property type="entry name" value="GGDEF"/>
    <property type="match status" value="1"/>
</dbReference>
<dbReference type="PROSITE" id="PS50887">
    <property type="entry name" value="GGDEF"/>
    <property type="match status" value="1"/>
</dbReference>
<comment type="catalytic activity">
    <reaction evidence="2">
        <text>2 GTP = 3',3'-c-di-GMP + 2 diphosphate</text>
        <dbReference type="Rhea" id="RHEA:24898"/>
        <dbReference type="ChEBI" id="CHEBI:33019"/>
        <dbReference type="ChEBI" id="CHEBI:37565"/>
        <dbReference type="ChEBI" id="CHEBI:58805"/>
        <dbReference type="EC" id="2.7.7.65"/>
    </reaction>
</comment>
<dbReference type="GO" id="GO:0052621">
    <property type="term" value="F:diguanylate cyclase activity"/>
    <property type="evidence" value="ECO:0007669"/>
    <property type="project" value="UniProtKB-EC"/>
</dbReference>
<dbReference type="InterPro" id="IPR029787">
    <property type="entry name" value="Nucleotide_cyclase"/>
</dbReference>
<sequence length="268" mass="29597">MIARSIERHWRIGRLTRDDLRSLARLNVCGMTICVFVAIVFSAAMFWHEEPRLLARGIVSGVVLTLILAVPNFALLSLHVLRLRVANRELLSAAGQDSLTLLLNRGAFGEAVETRLHAMRDCPITRGAFFVIDADHFKAINDRWGHSVGDRALVLIAAEMRKVAHRADLVGRLGGEEFGVFLEGAGPTSASETAERLRARVAAIELRSDEGETVRLSVSIGAVYFCQVASFAALYRLADRKLYEAKANGRNRVEFEELRVGDMVELAA</sequence>
<feature type="transmembrane region" description="Helical" evidence="3">
    <location>
        <begin position="24"/>
        <end position="47"/>
    </location>
</feature>
<keyword evidence="6" id="KW-1185">Reference proteome</keyword>
<feature type="domain" description="GGDEF" evidence="4">
    <location>
        <begin position="125"/>
        <end position="258"/>
    </location>
</feature>
<dbReference type="Proteomes" id="UP000644699">
    <property type="component" value="Unassembled WGS sequence"/>
</dbReference>
<protein>
    <recommendedName>
        <fullName evidence="1">diguanylate cyclase</fullName>
        <ecNumber evidence="1">2.7.7.65</ecNumber>
    </recommendedName>
</protein>